<feature type="domain" description="Glycosyltransferase 2-like" evidence="1">
    <location>
        <begin position="53"/>
        <end position="198"/>
    </location>
</feature>
<dbReference type="InterPro" id="IPR001173">
    <property type="entry name" value="Glyco_trans_2-like"/>
</dbReference>
<dbReference type="CDD" id="cd00761">
    <property type="entry name" value="Glyco_tranf_GTA_type"/>
    <property type="match status" value="1"/>
</dbReference>
<accession>A0A941GTW5</accession>
<dbReference type="AlphaFoldDB" id="A0A941GTW5"/>
<dbReference type="InterPro" id="IPR029044">
    <property type="entry name" value="Nucleotide-diphossugar_trans"/>
</dbReference>
<evidence type="ECO:0000313" key="2">
    <source>
        <dbReference type="EMBL" id="MBR8829276.1"/>
    </source>
</evidence>
<dbReference type="EMBL" id="JADQBC010000121">
    <property type="protein sequence ID" value="MBR8829276.1"/>
    <property type="molecule type" value="Genomic_DNA"/>
</dbReference>
<proteinExistence type="predicted"/>
<reference evidence="2" key="1">
    <citation type="submission" date="2021-02" db="EMBL/GenBank/DDBJ databases">
        <title>Metagenome analyses of Stigonema ocellatum DSM 106950, Chlorogloea purpurea SAG 13.99 and Gomphosphaeria aponina DSM 107014.</title>
        <authorList>
            <person name="Marter P."/>
            <person name="Huang S."/>
        </authorList>
    </citation>
    <scope>NUCLEOTIDE SEQUENCE</scope>
    <source>
        <strain evidence="2">JP213</strain>
    </source>
</reference>
<dbReference type="PANTHER" id="PTHR22916">
    <property type="entry name" value="GLYCOSYLTRANSFERASE"/>
    <property type="match status" value="1"/>
</dbReference>
<protein>
    <submittedName>
        <fullName evidence="2">Glycosyltransferase family 2 protein</fullName>
    </submittedName>
</protein>
<dbReference type="Pfam" id="PF00535">
    <property type="entry name" value="Glycos_transf_2"/>
    <property type="match status" value="1"/>
</dbReference>
<dbReference type="Gene3D" id="3.90.550.10">
    <property type="entry name" value="Spore Coat Polysaccharide Biosynthesis Protein SpsA, Chain A"/>
    <property type="match status" value="1"/>
</dbReference>
<dbReference type="PANTHER" id="PTHR22916:SF3">
    <property type="entry name" value="UDP-GLCNAC:BETAGAL BETA-1,3-N-ACETYLGLUCOSAMINYLTRANSFERASE-LIKE PROTEIN 1"/>
    <property type="match status" value="1"/>
</dbReference>
<evidence type="ECO:0000259" key="1">
    <source>
        <dbReference type="Pfam" id="PF00535"/>
    </source>
</evidence>
<dbReference type="GO" id="GO:0016758">
    <property type="term" value="F:hexosyltransferase activity"/>
    <property type="evidence" value="ECO:0007669"/>
    <property type="project" value="UniProtKB-ARBA"/>
</dbReference>
<name>A0A941GTW5_9CHRO</name>
<sequence length="340" mass="39648">MGLRVDFLLISHNQTRKAINLSILKKLTRKINSSLSKKNSIMDKKLSKKPLVSVVIPYYNHKLYIEKCINSIAEQTYENLEVIIIDDCSPDGSGEYVGQMIKNKNWVKRFSDKIYFTHFQKNQGAHAAINYGINKAHGEVIAVVNSDDTYHPERIQVMVECMQKEQKEFAFSQVGYIDDNEEDIGESDDWAQAYTQIQEKIEELPTLGFVALTGNPGISTGNFVFTKNVYQCTLGFRNIRYCHDWDFLLQCVFYTEPLFVQEKLYYYRIHDTNTFKSLQEEGVHIDDTNYVLQNYFDSVRCRKTVNPLAPSPFNWPGYFELFLKLNNYEEHYKKSVYVNT</sequence>
<dbReference type="Proteomes" id="UP000767446">
    <property type="component" value="Unassembled WGS sequence"/>
</dbReference>
<organism evidence="2 3">
    <name type="scientific">Gomphosphaeria aponina SAG 52.96 = DSM 107014</name>
    <dbReference type="NCBI Taxonomy" id="1521640"/>
    <lineage>
        <taxon>Bacteria</taxon>
        <taxon>Bacillati</taxon>
        <taxon>Cyanobacteriota</taxon>
        <taxon>Cyanophyceae</taxon>
        <taxon>Oscillatoriophycideae</taxon>
        <taxon>Chroococcales</taxon>
        <taxon>Gomphosphaeriaceae</taxon>
        <taxon>Gomphosphaeria</taxon>
    </lineage>
</organism>
<evidence type="ECO:0000313" key="3">
    <source>
        <dbReference type="Proteomes" id="UP000767446"/>
    </source>
</evidence>
<comment type="caution">
    <text evidence="2">The sequence shown here is derived from an EMBL/GenBank/DDBJ whole genome shotgun (WGS) entry which is preliminary data.</text>
</comment>
<gene>
    <name evidence="2" type="ORF">DSM107014_15495</name>
</gene>
<dbReference type="SUPFAM" id="SSF53448">
    <property type="entry name" value="Nucleotide-diphospho-sugar transferases"/>
    <property type="match status" value="1"/>
</dbReference>